<proteinExistence type="predicted"/>
<reference evidence="1 2" key="1">
    <citation type="submission" date="2011-07" db="EMBL/GenBank/DDBJ databases">
        <authorList>
            <person name="Durkin A.S."/>
            <person name="Kim M."/>
            <person name="Radune D."/>
            <person name="Hostetler J."/>
            <person name="Torralba M."/>
            <person name="Gillis M."/>
            <person name="Methe B."/>
            <person name="Sutton G."/>
            <person name="Nelson K.E."/>
        </authorList>
    </citation>
    <scope>NUCLEOTIDE SEQUENCE [LARGE SCALE GENOMIC DNA]</scope>
    <source>
        <strain evidence="1 2">F0392</strain>
    </source>
</reference>
<gene>
    <name evidence="1" type="ORF">HMPREF9178_0373</name>
</gene>
<dbReference type="EMBL" id="AFUO01000001">
    <property type="protein sequence ID" value="EGR93762.1"/>
    <property type="molecule type" value="Genomic_DNA"/>
</dbReference>
<dbReference type="Proteomes" id="UP000003771">
    <property type="component" value="Unassembled WGS sequence"/>
</dbReference>
<comment type="caution">
    <text evidence="1">The sequence shown here is derived from an EMBL/GenBank/DDBJ whole genome shotgun (WGS) entry which is preliminary data.</text>
</comment>
<protein>
    <submittedName>
        <fullName evidence="1">Uncharacterized protein</fullName>
    </submittedName>
</protein>
<dbReference type="AlphaFoldDB" id="F9NZK3"/>
<evidence type="ECO:0000313" key="2">
    <source>
        <dbReference type="Proteomes" id="UP000003771"/>
    </source>
</evidence>
<accession>F9NZK3</accession>
<dbReference type="PATRIC" id="fig|768726.4.peg.361"/>
<organism evidence="1 2">
    <name type="scientific">Streptococcus mitis bv. 2 str. F0392</name>
    <dbReference type="NCBI Taxonomy" id="768726"/>
    <lineage>
        <taxon>Bacteria</taxon>
        <taxon>Bacillati</taxon>
        <taxon>Bacillota</taxon>
        <taxon>Bacilli</taxon>
        <taxon>Lactobacillales</taxon>
        <taxon>Streptococcaceae</taxon>
        <taxon>Streptococcus</taxon>
    </lineage>
</organism>
<evidence type="ECO:0000313" key="1">
    <source>
        <dbReference type="EMBL" id="EGR93762.1"/>
    </source>
</evidence>
<sequence length="40" mass="4722">MFFNKEKSILLCDENYEDTLILSSDISIEQLEKWLQKSGI</sequence>
<name>F9NZK3_STROR</name>